<sequence>MKSITDLEVLGMVAVTHEHVSGELFRSVFRHHPAGVTVVTFESPGGPVGFTATSVVSVSLVPPLLSFAIAHTSSSLEALSQADTALVHWLEAGQSHLANRFARSADERFSDPESWTPLPSGEPLLRGVGTWARCRLAERFQAGDHTIVIGLVVEAQVDGAGDNAPLVYADGRYHEITPITPRLSPR</sequence>
<name>A0A5M3WM04_9ACTN</name>
<accession>A0A5M3WM04</accession>
<dbReference type="InterPro" id="IPR050268">
    <property type="entry name" value="NADH-dep_flavin_reductase"/>
</dbReference>
<dbReference type="GO" id="GO:0006208">
    <property type="term" value="P:pyrimidine nucleobase catabolic process"/>
    <property type="evidence" value="ECO:0007669"/>
    <property type="project" value="TreeGrafter"/>
</dbReference>
<keyword evidence="4" id="KW-1185">Reference proteome</keyword>
<dbReference type="Proteomes" id="UP000331127">
    <property type="component" value="Unassembled WGS sequence"/>
</dbReference>
<keyword evidence="1" id="KW-0560">Oxidoreductase</keyword>
<dbReference type="Pfam" id="PF01613">
    <property type="entry name" value="Flavin_Reduct"/>
    <property type="match status" value="1"/>
</dbReference>
<organism evidence="3 4">
    <name type="scientific">Acrocarpospora macrocephala</name>
    <dbReference type="NCBI Taxonomy" id="150177"/>
    <lineage>
        <taxon>Bacteria</taxon>
        <taxon>Bacillati</taxon>
        <taxon>Actinomycetota</taxon>
        <taxon>Actinomycetes</taxon>
        <taxon>Streptosporangiales</taxon>
        <taxon>Streptosporangiaceae</taxon>
        <taxon>Acrocarpospora</taxon>
    </lineage>
</organism>
<dbReference type="PANTHER" id="PTHR30466">
    <property type="entry name" value="FLAVIN REDUCTASE"/>
    <property type="match status" value="1"/>
</dbReference>
<dbReference type="SUPFAM" id="SSF50475">
    <property type="entry name" value="FMN-binding split barrel"/>
    <property type="match status" value="1"/>
</dbReference>
<dbReference type="SMART" id="SM00903">
    <property type="entry name" value="Flavin_Reduct"/>
    <property type="match status" value="1"/>
</dbReference>
<protein>
    <submittedName>
        <fullName evidence="3">Flavin oxidoreductase</fullName>
    </submittedName>
</protein>
<dbReference type="EMBL" id="BLAE01000021">
    <property type="protein sequence ID" value="GES10305.1"/>
    <property type="molecule type" value="Genomic_DNA"/>
</dbReference>
<proteinExistence type="predicted"/>
<dbReference type="GO" id="GO:0010181">
    <property type="term" value="F:FMN binding"/>
    <property type="evidence" value="ECO:0007669"/>
    <property type="project" value="InterPro"/>
</dbReference>
<dbReference type="InterPro" id="IPR012349">
    <property type="entry name" value="Split_barrel_FMN-bd"/>
</dbReference>
<evidence type="ECO:0000313" key="4">
    <source>
        <dbReference type="Proteomes" id="UP000331127"/>
    </source>
</evidence>
<dbReference type="Gene3D" id="2.30.110.10">
    <property type="entry name" value="Electron Transport, Fmn-binding Protein, Chain A"/>
    <property type="match status" value="1"/>
</dbReference>
<evidence type="ECO:0000259" key="2">
    <source>
        <dbReference type="SMART" id="SM00903"/>
    </source>
</evidence>
<dbReference type="PANTHER" id="PTHR30466:SF1">
    <property type="entry name" value="FMN REDUCTASE (NADH) RUTF"/>
    <property type="match status" value="1"/>
</dbReference>
<dbReference type="AlphaFoldDB" id="A0A5M3WM04"/>
<gene>
    <name evidence="3" type="ORF">Amac_039020</name>
</gene>
<comment type="caution">
    <text evidence="3">The sequence shown here is derived from an EMBL/GenBank/DDBJ whole genome shotgun (WGS) entry which is preliminary data.</text>
</comment>
<evidence type="ECO:0000313" key="3">
    <source>
        <dbReference type="EMBL" id="GES10305.1"/>
    </source>
</evidence>
<evidence type="ECO:0000256" key="1">
    <source>
        <dbReference type="ARBA" id="ARBA00023002"/>
    </source>
</evidence>
<reference evidence="3 4" key="1">
    <citation type="submission" date="2019-10" db="EMBL/GenBank/DDBJ databases">
        <title>Whole genome shotgun sequence of Acrocarpospora macrocephala NBRC 16266.</title>
        <authorList>
            <person name="Ichikawa N."/>
            <person name="Kimura A."/>
            <person name="Kitahashi Y."/>
            <person name="Komaki H."/>
            <person name="Oguchi A."/>
        </authorList>
    </citation>
    <scope>NUCLEOTIDE SEQUENCE [LARGE SCALE GENOMIC DNA]</scope>
    <source>
        <strain evidence="3 4">NBRC 16266</strain>
    </source>
</reference>
<dbReference type="GO" id="GO:0042602">
    <property type="term" value="F:riboflavin reductase (NADPH) activity"/>
    <property type="evidence" value="ECO:0007669"/>
    <property type="project" value="TreeGrafter"/>
</dbReference>
<feature type="domain" description="Flavin reductase like" evidence="2">
    <location>
        <begin position="29"/>
        <end position="175"/>
    </location>
</feature>
<dbReference type="InterPro" id="IPR002563">
    <property type="entry name" value="Flavin_Rdtase-like_dom"/>
</dbReference>